<accession>A0A0N9W2R1</accession>
<dbReference type="PROSITE" id="PS51384">
    <property type="entry name" value="FAD_FR"/>
    <property type="match status" value="1"/>
</dbReference>
<dbReference type="EMBL" id="CP012808">
    <property type="protein sequence ID" value="ALH95885.1"/>
    <property type="molecule type" value="Genomic_DNA"/>
</dbReference>
<dbReference type="InterPro" id="IPR017927">
    <property type="entry name" value="FAD-bd_FR_type"/>
</dbReference>
<keyword evidence="4" id="KW-1185">Reference proteome</keyword>
<dbReference type="STRING" id="1324350.AOY20_10275"/>
<dbReference type="InterPro" id="IPR001041">
    <property type="entry name" value="2Fe-2S_ferredoxin-type"/>
</dbReference>
<dbReference type="Proteomes" id="UP000064939">
    <property type="component" value="Chromosome"/>
</dbReference>
<dbReference type="Pfam" id="PF00175">
    <property type="entry name" value="NAD_binding_1"/>
    <property type="match status" value="1"/>
</dbReference>
<evidence type="ECO:0000259" key="1">
    <source>
        <dbReference type="PROSITE" id="PS51085"/>
    </source>
</evidence>
<organism evidence="3 4">
    <name type="scientific">Acinetobacter equi</name>
    <dbReference type="NCBI Taxonomy" id="1324350"/>
    <lineage>
        <taxon>Bacteria</taxon>
        <taxon>Pseudomonadati</taxon>
        <taxon>Pseudomonadota</taxon>
        <taxon>Gammaproteobacteria</taxon>
        <taxon>Moraxellales</taxon>
        <taxon>Moraxellaceae</taxon>
        <taxon>Acinetobacter</taxon>
    </lineage>
</organism>
<dbReference type="PANTHER" id="PTHR47354:SF3">
    <property type="entry name" value="OXIDOREDUCTASE-RELATED"/>
    <property type="match status" value="1"/>
</dbReference>
<dbReference type="Gene3D" id="3.40.50.80">
    <property type="entry name" value="Nucleotide-binding domain of ferredoxin-NADP reductase (FNR) module"/>
    <property type="match status" value="1"/>
</dbReference>
<protein>
    <submittedName>
        <fullName evidence="3">Oxidoreductase</fullName>
    </submittedName>
</protein>
<dbReference type="SUPFAM" id="SSF63380">
    <property type="entry name" value="Riboflavin synthase domain-like"/>
    <property type="match status" value="1"/>
</dbReference>
<dbReference type="RefSeq" id="WP_054581773.1">
    <property type="nucleotide sequence ID" value="NZ_CP012808.1"/>
</dbReference>
<dbReference type="InterPro" id="IPR036010">
    <property type="entry name" value="2Fe-2S_ferredoxin-like_sf"/>
</dbReference>
<dbReference type="CDD" id="cd00207">
    <property type="entry name" value="fer2"/>
    <property type="match status" value="1"/>
</dbReference>
<feature type="domain" description="FAD-binding FR-type" evidence="2">
    <location>
        <begin position="37"/>
        <end position="137"/>
    </location>
</feature>
<dbReference type="InterPro" id="IPR039261">
    <property type="entry name" value="FNR_nucleotide-bd"/>
</dbReference>
<dbReference type="KEGG" id="aei:AOY20_10275"/>
<evidence type="ECO:0000259" key="2">
    <source>
        <dbReference type="PROSITE" id="PS51384"/>
    </source>
</evidence>
<proteinExistence type="predicted"/>
<dbReference type="SUPFAM" id="SSF54292">
    <property type="entry name" value="2Fe-2S ferredoxin-like"/>
    <property type="match status" value="1"/>
</dbReference>
<dbReference type="GO" id="GO:0016491">
    <property type="term" value="F:oxidoreductase activity"/>
    <property type="evidence" value="ECO:0007669"/>
    <property type="project" value="InterPro"/>
</dbReference>
<dbReference type="InterPro" id="IPR012675">
    <property type="entry name" value="Beta-grasp_dom_sf"/>
</dbReference>
<dbReference type="Pfam" id="PF00111">
    <property type="entry name" value="Fer2"/>
    <property type="match status" value="1"/>
</dbReference>
<sequence>MHVIEKSKSPISSLVDAVIDENSVNFWLQKVNPLWSVNQALGKIIHKETVAKDTVSLTIQFNRKFNVGKAGQHHPVFVVIDGIRYERTYSLTQLSDQKALLTAKKVEQGKVSSWLVDQSKVGDILEFGQPYGDMLIPEQKSVILLAAGSGITPMYSLISAMVKSGEIQHTQVQLLYWMKTQEDFAFKKQFDDWVSQFENFTFDVFFTQEEQADLRLNQTHVHDLEHLENSAVYACGPSGFAAEVGKLFANAQVLKTEAFSMSPLLNDEVGFVNITLAQSNKVIAIPKGQSILEGLEQQNIKPTYGCRMGICNKCVCNKAEGSTKNLVNGAQNSEPGNLLKICVNSAQTDLIIDL</sequence>
<dbReference type="Gene3D" id="3.10.20.30">
    <property type="match status" value="1"/>
</dbReference>
<dbReference type="PRINTS" id="PR00410">
    <property type="entry name" value="PHEHYDRXLASE"/>
</dbReference>
<dbReference type="Pfam" id="PF00970">
    <property type="entry name" value="FAD_binding_6"/>
    <property type="match status" value="1"/>
</dbReference>
<dbReference type="InterPro" id="IPR001433">
    <property type="entry name" value="OxRdtase_FAD/NAD-bd"/>
</dbReference>
<dbReference type="InterPro" id="IPR050415">
    <property type="entry name" value="MRET"/>
</dbReference>
<name>A0A0N9W2R1_9GAMM</name>
<dbReference type="PANTHER" id="PTHR47354">
    <property type="entry name" value="NADH OXIDOREDUCTASE HCR"/>
    <property type="match status" value="1"/>
</dbReference>
<dbReference type="PROSITE" id="PS51085">
    <property type="entry name" value="2FE2S_FER_2"/>
    <property type="match status" value="1"/>
</dbReference>
<dbReference type="Gene3D" id="2.40.30.10">
    <property type="entry name" value="Translation factors"/>
    <property type="match status" value="1"/>
</dbReference>
<evidence type="ECO:0000313" key="3">
    <source>
        <dbReference type="EMBL" id="ALH95885.1"/>
    </source>
</evidence>
<reference evidence="3 4" key="1">
    <citation type="journal article" date="2015" name="Int. J. Syst. Evol. Microbiol.">
        <title>Acinetobacter equi sp. nov. isolated from horse faeces.</title>
        <authorList>
            <person name="Poppel M.T."/>
            <person name="Skiebe E."/>
            <person name="Laue M."/>
            <person name="Bergmann H."/>
            <person name="Ebersberger I."/>
            <person name="Garn T."/>
            <person name="Fruth A."/>
            <person name="Baumgardt S."/>
            <person name="Busse H.J."/>
            <person name="Wilharm G."/>
        </authorList>
    </citation>
    <scope>NUCLEOTIDE SEQUENCE [LARGE SCALE GENOMIC DNA]</scope>
    <source>
        <strain evidence="3 4">114</strain>
    </source>
</reference>
<dbReference type="GO" id="GO:0051536">
    <property type="term" value="F:iron-sulfur cluster binding"/>
    <property type="evidence" value="ECO:0007669"/>
    <property type="project" value="InterPro"/>
</dbReference>
<gene>
    <name evidence="3" type="ORF">AOY20_10275</name>
</gene>
<dbReference type="OrthoDB" id="9796486at2"/>
<dbReference type="InterPro" id="IPR008333">
    <property type="entry name" value="Cbr1-like_FAD-bd_dom"/>
</dbReference>
<dbReference type="SUPFAM" id="SSF52343">
    <property type="entry name" value="Ferredoxin reductase-like, C-terminal NADP-linked domain"/>
    <property type="match status" value="1"/>
</dbReference>
<dbReference type="AlphaFoldDB" id="A0A0N9W2R1"/>
<feature type="domain" description="2Fe-2S ferredoxin-type" evidence="1">
    <location>
        <begin position="272"/>
        <end position="354"/>
    </location>
</feature>
<evidence type="ECO:0000313" key="4">
    <source>
        <dbReference type="Proteomes" id="UP000064939"/>
    </source>
</evidence>
<dbReference type="InterPro" id="IPR017938">
    <property type="entry name" value="Riboflavin_synthase-like_b-brl"/>
</dbReference>